<evidence type="ECO:0000259" key="2">
    <source>
        <dbReference type="PROSITE" id="PS50994"/>
    </source>
</evidence>
<keyword evidence="1" id="KW-0472">Membrane</keyword>
<keyword evidence="4" id="KW-1185">Reference proteome</keyword>
<feature type="domain" description="Integrase catalytic" evidence="2">
    <location>
        <begin position="12"/>
        <end position="181"/>
    </location>
</feature>
<gene>
    <name evidence="3" type="ORF">EDC90_10786</name>
</gene>
<dbReference type="EMBL" id="SMAR01000078">
    <property type="protein sequence ID" value="TCT27709.1"/>
    <property type="molecule type" value="Genomic_DNA"/>
</dbReference>
<dbReference type="Proteomes" id="UP000295097">
    <property type="component" value="Unassembled WGS sequence"/>
</dbReference>
<dbReference type="Gene3D" id="3.30.420.10">
    <property type="entry name" value="Ribonuclease H-like superfamily/Ribonuclease H"/>
    <property type="match status" value="1"/>
</dbReference>
<proteinExistence type="predicted"/>
<reference evidence="3 4" key="1">
    <citation type="submission" date="2019-03" db="EMBL/GenBank/DDBJ databases">
        <title>Freshwater and sediment microbial communities from various areas in North America, analyzing microbe dynamics in response to fracking.</title>
        <authorList>
            <person name="Lamendella R."/>
        </authorList>
    </citation>
    <scope>NUCLEOTIDE SEQUENCE [LARGE SCALE GENOMIC DNA]</scope>
    <source>
        <strain evidence="3 4">175.2</strain>
    </source>
</reference>
<accession>A0A4V2V308</accession>
<dbReference type="InterPro" id="IPR001584">
    <property type="entry name" value="Integrase_cat-core"/>
</dbReference>
<dbReference type="Pfam" id="PF00665">
    <property type="entry name" value="rve"/>
    <property type="match status" value="1"/>
</dbReference>
<sequence length="188" mass="20853">MGSGAAKAKSLHGALPLLYCTYGSGRRSAFALLTPLPMARGFVYLCAVVGWFSRRVLSWRLSITLETAFCVEAVEAALGRYGKPEIFNSDQGSQFTSMDFTAVLKTAEIAISMDGKGAWRDNVFVERLWRSIKYEEVYLHAYKSVAEARAGIGRYLTFYNSRRPHSSLNRNTPDQAYFNALPAISEAA</sequence>
<dbReference type="AlphaFoldDB" id="A0A4V2V308"/>
<dbReference type="GO" id="GO:0003676">
    <property type="term" value="F:nucleic acid binding"/>
    <property type="evidence" value="ECO:0007669"/>
    <property type="project" value="InterPro"/>
</dbReference>
<protein>
    <submittedName>
        <fullName evidence="3">Putative transposase</fullName>
    </submittedName>
</protein>
<dbReference type="PANTHER" id="PTHR46889:SF4">
    <property type="entry name" value="TRANSPOSASE INSO FOR INSERTION SEQUENCE ELEMENT IS911B-RELATED"/>
    <property type="match status" value="1"/>
</dbReference>
<evidence type="ECO:0000313" key="4">
    <source>
        <dbReference type="Proteomes" id="UP000295097"/>
    </source>
</evidence>
<dbReference type="PROSITE" id="PS50994">
    <property type="entry name" value="INTEGRASE"/>
    <property type="match status" value="1"/>
</dbReference>
<comment type="caution">
    <text evidence="3">The sequence shown here is derived from an EMBL/GenBank/DDBJ whole genome shotgun (WGS) entry which is preliminary data.</text>
</comment>
<evidence type="ECO:0000256" key="1">
    <source>
        <dbReference type="SAM" id="Phobius"/>
    </source>
</evidence>
<feature type="transmembrane region" description="Helical" evidence="1">
    <location>
        <begin position="29"/>
        <end position="52"/>
    </location>
</feature>
<dbReference type="SUPFAM" id="SSF53098">
    <property type="entry name" value="Ribonuclease H-like"/>
    <property type="match status" value="1"/>
</dbReference>
<keyword evidence="1" id="KW-1133">Transmembrane helix</keyword>
<dbReference type="GO" id="GO:0015074">
    <property type="term" value="P:DNA integration"/>
    <property type="evidence" value="ECO:0007669"/>
    <property type="project" value="InterPro"/>
</dbReference>
<dbReference type="InterPro" id="IPR036397">
    <property type="entry name" value="RNaseH_sf"/>
</dbReference>
<dbReference type="PANTHER" id="PTHR46889">
    <property type="entry name" value="TRANSPOSASE INSF FOR INSERTION SEQUENCE IS3B-RELATED"/>
    <property type="match status" value="1"/>
</dbReference>
<dbReference type="InterPro" id="IPR050900">
    <property type="entry name" value="Transposase_IS3/IS150/IS904"/>
</dbReference>
<evidence type="ECO:0000313" key="3">
    <source>
        <dbReference type="EMBL" id="TCT27709.1"/>
    </source>
</evidence>
<keyword evidence="1" id="KW-0812">Transmembrane</keyword>
<organism evidence="3 4">
    <name type="scientific">Martelella mediterranea</name>
    <dbReference type="NCBI Taxonomy" id="293089"/>
    <lineage>
        <taxon>Bacteria</taxon>
        <taxon>Pseudomonadati</taxon>
        <taxon>Pseudomonadota</taxon>
        <taxon>Alphaproteobacteria</taxon>
        <taxon>Hyphomicrobiales</taxon>
        <taxon>Aurantimonadaceae</taxon>
        <taxon>Martelella</taxon>
    </lineage>
</organism>
<dbReference type="InterPro" id="IPR012337">
    <property type="entry name" value="RNaseH-like_sf"/>
</dbReference>
<name>A0A4V2V308_9HYPH</name>